<dbReference type="InterPro" id="IPR022742">
    <property type="entry name" value="Hydrolase_4"/>
</dbReference>
<feature type="chain" id="PRO_5012554905" description="Serine aminopeptidase S33 domain-containing protein" evidence="1">
    <location>
        <begin position="18"/>
        <end position="318"/>
    </location>
</feature>
<dbReference type="SUPFAM" id="SSF53474">
    <property type="entry name" value="alpha/beta-Hydrolases"/>
    <property type="match status" value="1"/>
</dbReference>
<dbReference type="Pfam" id="PF12146">
    <property type="entry name" value="Hydrolase_4"/>
    <property type="match status" value="1"/>
</dbReference>
<dbReference type="EMBL" id="MAAX01000089">
    <property type="protein sequence ID" value="OUS16702.1"/>
    <property type="molecule type" value="Genomic_DNA"/>
</dbReference>
<evidence type="ECO:0000313" key="4">
    <source>
        <dbReference type="Proteomes" id="UP000196102"/>
    </source>
</evidence>
<dbReference type="InterPro" id="IPR053145">
    <property type="entry name" value="AB_hydrolase_Est10"/>
</dbReference>
<dbReference type="PANTHER" id="PTHR43265">
    <property type="entry name" value="ESTERASE ESTD"/>
    <property type="match status" value="1"/>
</dbReference>
<organism evidence="3 4">
    <name type="scientific">Nonlabens dokdonensis</name>
    <dbReference type="NCBI Taxonomy" id="328515"/>
    <lineage>
        <taxon>Bacteria</taxon>
        <taxon>Pseudomonadati</taxon>
        <taxon>Bacteroidota</taxon>
        <taxon>Flavobacteriia</taxon>
        <taxon>Flavobacteriales</taxon>
        <taxon>Flavobacteriaceae</taxon>
        <taxon>Nonlabens</taxon>
    </lineage>
</organism>
<evidence type="ECO:0000313" key="3">
    <source>
        <dbReference type="EMBL" id="OUS16702.1"/>
    </source>
</evidence>
<reference evidence="4" key="1">
    <citation type="journal article" date="2017" name="Proc. Natl. Acad. Sci. U.S.A.">
        <title>Simulation of Deepwater Horizon oil plume reveals substrate specialization within a complex community of hydrocarbon-degraders.</title>
        <authorList>
            <person name="Hu P."/>
            <person name="Dubinsky E.A."/>
            <person name="Probst A.J."/>
            <person name="Wang J."/>
            <person name="Sieber C.M.K."/>
            <person name="Tom L.M."/>
            <person name="Gardinali P."/>
            <person name="Banfield J.F."/>
            <person name="Atlas R.M."/>
            <person name="Andersen G.L."/>
        </authorList>
    </citation>
    <scope>NUCLEOTIDE SEQUENCE [LARGE SCALE GENOMIC DNA]</scope>
</reference>
<protein>
    <recommendedName>
        <fullName evidence="2">Serine aminopeptidase S33 domain-containing protein</fullName>
    </recommendedName>
</protein>
<proteinExistence type="predicted"/>
<sequence length="318" mass="35616">MKKLLFLLIFLPLATYAQDPFSKQAVQKTVENLTILNINENIKGTILTPKDSNKNPVPLVIIVGDQGAIDRNGNEPRTRSNAYQQLADSLLSNGVATYRYDKRTFTQMRNRKSSEETLFSDYITDVNDIISYFKSDKRFSKMYIAGHGQGSLVGMLAIDDHVDGFISINGAGQSIDALIVQQISKQQPGLDKVAKETFERVKNSEKPVIAIERDLYPIIGPQVQPFMKSWMKYDPAVELQKLQIPVLIVNGSKNRMSNPSEAQLLKDTTLDATLEIIEDMNHVLKIVGDDEIEASKSKINPNFPLSTRLVELIVGFVK</sequence>
<keyword evidence="1" id="KW-0732">Signal</keyword>
<accession>A0A1Z8B298</accession>
<gene>
    <name evidence="3" type="ORF">A9Q93_05400</name>
</gene>
<evidence type="ECO:0000259" key="2">
    <source>
        <dbReference type="Pfam" id="PF12146"/>
    </source>
</evidence>
<name>A0A1Z8B298_9FLAO</name>
<dbReference type="PANTHER" id="PTHR43265:SF1">
    <property type="entry name" value="ESTERASE ESTD"/>
    <property type="match status" value="1"/>
</dbReference>
<dbReference type="RefSeq" id="WP_303686376.1">
    <property type="nucleotide sequence ID" value="NZ_CAJXYO010000010.1"/>
</dbReference>
<comment type="caution">
    <text evidence="3">The sequence shown here is derived from an EMBL/GenBank/DDBJ whole genome shotgun (WGS) entry which is preliminary data.</text>
</comment>
<feature type="domain" description="Serine aminopeptidase S33" evidence="2">
    <location>
        <begin position="80"/>
        <end position="283"/>
    </location>
</feature>
<dbReference type="AlphaFoldDB" id="A0A1Z8B298"/>
<dbReference type="Proteomes" id="UP000196102">
    <property type="component" value="Unassembled WGS sequence"/>
</dbReference>
<feature type="signal peptide" evidence="1">
    <location>
        <begin position="1"/>
        <end position="17"/>
    </location>
</feature>
<dbReference type="InterPro" id="IPR029058">
    <property type="entry name" value="AB_hydrolase_fold"/>
</dbReference>
<dbReference type="Gene3D" id="3.40.50.1820">
    <property type="entry name" value="alpha/beta hydrolase"/>
    <property type="match status" value="1"/>
</dbReference>
<evidence type="ECO:0000256" key="1">
    <source>
        <dbReference type="SAM" id="SignalP"/>
    </source>
</evidence>
<dbReference type="GO" id="GO:0052689">
    <property type="term" value="F:carboxylic ester hydrolase activity"/>
    <property type="evidence" value="ECO:0007669"/>
    <property type="project" value="TreeGrafter"/>
</dbReference>